<evidence type="ECO:0000259" key="2">
    <source>
        <dbReference type="Pfam" id="PF00534"/>
    </source>
</evidence>
<dbReference type="EMBL" id="CP019606">
    <property type="protein sequence ID" value="AQP46232.1"/>
    <property type="molecule type" value="Genomic_DNA"/>
</dbReference>
<dbReference type="Proteomes" id="UP000188145">
    <property type="component" value="Chromosome"/>
</dbReference>
<dbReference type="PANTHER" id="PTHR37316:SF3">
    <property type="entry name" value="TEICHOIC ACID GLYCEROL-PHOSPHATE TRANSFERASE"/>
    <property type="match status" value="1"/>
</dbReference>
<dbReference type="Pfam" id="PF00534">
    <property type="entry name" value="Glycos_transf_1"/>
    <property type="match status" value="1"/>
</dbReference>
<feature type="domain" description="Glycosyl transferase family 1" evidence="2">
    <location>
        <begin position="450"/>
        <end position="564"/>
    </location>
</feature>
<dbReference type="Gene3D" id="3.40.50.12580">
    <property type="match status" value="1"/>
</dbReference>
<dbReference type="GO" id="GO:0016020">
    <property type="term" value="C:membrane"/>
    <property type="evidence" value="ECO:0007669"/>
    <property type="project" value="InterPro"/>
</dbReference>
<dbReference type="SUPFAM" id="SSF53756">
    <property type="entry name" value="UDP-Glycosyltransferase/glycogen phosphorylase"/>
    <property type="match status" value="2"/>
</dbReference>
<dbReference type="AlphaFoldDB" id="A0A1Q2CJE8"/>
<dbReference type="InterPro" id="IPR007554">
    <property type="entry name" value="Glycerophosphate_synth"/>
</dbReference>
<dbReference type="Pfam" id="PF04464">
    <property type="entry name" value="Glyphos_transf"/>
    <property type="match status" value="1"/>
</dbReference>
<name>A0A1Q2CJE8_9ACTN</name>
<protein>
    <recommendedName>
        <fullName evidence="2">Glycosyl transferase family 1 domain-containing protein</fullName>
    </recommendedName>
</protein>
<dbReference type="InterPro" id="IPR043148">
    <property type="entry name" value="TagF_C"/>
</dbReference>
<evidence type="ECO:0000313" key="4">
    <source>
        <dbReference type="Proteomes" id="UP000188145"/>
    </source>
</evidence>
<proteinExistence type="predicted"/>
<dbReference type="GO" id="GO:0047355">
    <property type="term" value="F:CDP-glycerol glycerophosphotransferase activity"/>
    <property type="evidence" value="ECO:0007669"/>
    <property type="project" value="InterPro"/>
</dbReference>
<dbReference type="STRING" id="1332264.BW730_00215"/>
<dbReference type="PANTHER" id="PTHR37316">
    <property type="entry name" value="TEICHOIC ACID GLYCEROL-PHOSPHATE PRIMASE"/>
    <property type="match status" value="1"/>
</dbReference>
<evidence type="ECO:0000256" key="1">
    <source>
        <dbReference type="ARBA" id="ARBA00022679"/>
    </source>
</evidence>
<keyword evidence="4" id="KW-1185">Reference proteome</keyword>
<dbReference type="KEGG" id="tes:BW730_00215"/>
<dbReference type="GO" id="GO:0016757">
    <property type="term" value="F:glycosyltransferase activity"/>
    <property type="evidence" value="ECO:0007669"/>
    <property type="project" value="InterPro"/>
</dbReference>
<evidence type="ECO:0000313" key="3">
    <source>
        <dbReference type="EMBL" id="AQP46232.1"/>
    </source>
</evidence>
<sequence length="618" mass="69270">MVLYAPTWRGESVSQVTGDGAALLDIQQRLISLIDPDQYQVLIKPHPYTYRALSPEERESGRFIPQQVDANELFSLVDILISDYSSIYLDFLITGRPVLFYLPDQETYLADRGVYFDLDELPGPVTHRLEKLAQWIKDIDSVADSYAHRYRETRQWACARDDGKASERVARAVFGGVSDGVVDDFLTRAPIRLLFYVSSFGANGVSSAFRALLSMLDRTKYDITVYGLLSDEVGRRNFDELQDVRSMPRFGAFTMTAREAKAVEYYSRYAADGPLFKLFNAEEPLRRDYRRSFGDAAFDYVIDFSGYGTLFPGTFRYGAGEAKRIIWQHNDLAADIQNRGKRKLKKYSVVNTSLTGLRDTYGAFDKVVSCGEHVMEVNREKLSTPSTYDKFTFVNNVIEVERVRALLEEEPEYKVDGHLVAAVAGPAGARRLTLVPNTPPAPESGLPFITFVTLGRLSPEKNQANLIKAFGLFLQEYPNARLYILGGGDLDRSLKGLASSLGIAELVSLPGHLRNPFMLAKHCDCFLLPSRYEGFGLVVPEMRMLRKPIILSRFDAAPSVSIPGGQYEIGFEVEDILGGLRAYAKGDVPGDYEFDVDGYNEAAYQQFEQMLESLDGSS</sequence>
<dbReference type="CDD" id="cd03811">
    <property type="entry name" value="GT4_GT28_WabH-like"/>
    <property type="match status" value="1"/>
</dbReference>
<gene>
    <name evidence="3" type="ORF">BW730_00215</name>
</gene>
<organism evidence="3 4">
    <name type="scientific">Tessaracoccus aquimaris</name>
    <dbReference type="NCBI Taxonomy" id="1332264"/>
    <lineage>
        <taxon>Bacteria</taxon>
        <taxon>Bacillati</taxon>
        <taxon>Actinomycetota</taxon>
        <taxon>Actinomycetes</taxon>
        <taxon>Propionibacteriales</taxon>
        <taxon>Propionibacteriaceae</taxon>
        <taxon>Tessaracoccus</taxon>
    </lineage>
</organism>
<accession>A0A1Q2CJE8</accession>
<reference evidence="4" key="1">
    <citation type="submission" date="2017-02" db="EMBL/GenBank/DDBJ databases">
        <title>Tessaracoccus aquaemaris sp. nov., isolated from the intestine of a Korean rockfish, Sebastes schlegelii, in a marine aquaculture pond.</title>
        <authorList>
            <person name="Tak E.J."/>
            <person name="Bae J.-W."/>
        </authorList>
    </citation>
    <scope>NUCLEOTIDE SEQUENCE [LARGE SCALE GENOMIC DNA]</scope>
    <source>
        <strain evidence="4">NSG39</strain>
    </source>
</reference>
<keyword evidence="1" id="KW-0808">Transferase</keyword>
<dbReference type="Gene3D" id="3.40.50.2000">
    <property type="entry name" value="Glycogen Phosphorylase B"/>
    <property type="match status" value="1"/>
</dbReference>
<dbReference type="InterPro" id="IPR001296">
    <property type="entry name" value="Glyco_trans_1"/>
</dbReference>
<dbReference type="InterPro" id="IPR051612">
    <property type="entry name" value="Teichoic_Acid_Biosynth"/>
</dbReference>